<dbReference type="Proteomes" id="UP000182149">
    <property type="component" value="Unassembled WGS sequence"/>
</dbReference>
<name>A0A1L8QNR0_9ENTE</name>
<comment type="caution">
    <text evidence="1">The sequence shown here is derived from an EMBL/GenBank/DDBJ whole genome shotgun (WGS) entry which is preliminary data.</text>
</comment>
<dbReference type="EMBL" id="JXKD01000020">
    <property type="protein sequence ID" value="OJG09140.1"/>
    <property type="molecule type" value="Genomic_DNA"/>
</dbReference>
<organism evidence="1 2">
    <name type="scientific">Enterococcus aquimarinus</name>
    <dbReference type="NCBI Taxonomy" id="328396"/>
    <lineage>
        <taxon>Bacteria</taxon>
        <taxon>Bacillati</taxon>
        <taxon>Bacillota</taxon>
        <taxon>Bacilli</taxon>
        <taxon>Lactobacillales</taxon>
        <taxon>Enterococcaceae</taxon>
        <taxon>Enterococcus</taxon>
    </lineage>
</organism>
<proteinExistence type="predicted"/>
<protein>
    <submittedName>
        <fullName evidence="1">Uncharacterized protein</fullName>
    </submittedName>
</protein>
<evidence type="ECO:0000313" key="1">
    <source>
        <dbReference type="EMBL" id="OJG09140.1"/>
    </source>
</evidence>
<dbReference type="STRING" id="328396.RU93_GL001211"/>
<dbReference type="AlphaFoldDB" id="A0A1L8QNR0"/>
<dbReference type="RefSeq" id="WP_071875649.1">
    <property type="nucleotide sequence ID" value="NZ_JBHSHF010000018.1"/>
</dbReference>
<keyword evidence="2" id="KW-1185">Reference proteome</keyword>
<dbReference type="OrthoDB" id="2193542at2"/>
<accession>A0A1L8QNR0</accession>
<gene>
    <name evidence="1" type="ORF">RU93_GL001211</name>
</gene>
<sequence length="297" mass="35092">MSEIPENKTIDTFEDQYQIKKTSYQKEIVQWIKEAEEELADLYLRKALLEADFETLLQQYRQLILAQQPFSTIAKTNLLEYLSYYLLEPFHSIGMQQTDHYNTWETNHFYVAYQLNEANHLVLHFQLKVIDERFFMEYIPLITLDMDKMEVTIAEKEVHTLISLWYSDKYLSRTQLSLFNQDLNRLFVHLKALGFDVLPSLLDNTQALSLQLISDFSASAAILDQIFITTMESEEYDFDKIGTQQYQVTLTQGQTMKIDIHENQTVLFIDSNLRKRSILDFVTSYPFLVPLFVQVRK</sequence>
<reference evidence="1 2" key="1">
    <citation type="submission" date="2014-12" db="EMBL/GenBank/DDBJ databases">
        <title>Draft genome sequences of 29 type strains of Enterococci.</title>
        <authorList>
            <person name="Zhong Z."/>
            <person name="Sun Z."/>
            <person name="Liu W."/>
            <person name="Zhang W."/>
            <person name="Zhang H."/>
        </authorList>
    </citation>
    <scope>NUCLEOTIDE SEQUENCE [LARGE SCALE GENOMIC DNA]</scope>
    <source>
        <strain evidence="1 2">DSM 17690</strain>
    </source>
</reference>
<evidence type="ECO:0000313" key="2">
    <source>
        <dbReference type="Proteomes" id="UP000182149"/>
    </source>
</evidence>